<evidence type="ECO:0000259" key="1">
    <source>
        <dbReference type="Pfam" id="PF13577"/>
    </source>
</evidence>
<dbReference type="Gene3D" id="3.10.450.50">
    <property type="match status" value="1"/>
</dbReference>
<dbReference type="CDD" id="cd00531">
    <property type="entry name" value="NTF2_like"/>
    <property type="match status" value="1"/>
</dbReference>
<organism evidence="2 3">
    <name type="scientific">Paraburkholderia susongensis</name>
    <dbReference type="NCBI Taxonomy" id="1515439"/>
    <lineage>
        <taxon>Bacteria</taxon>
        <taxon>Pseudomonadati</taxon>
        <taxon>Pseudomonadota</taxon>
        <taxon>Betaproteobacteria</taxon>
        <taxon>Burkholderiales</taxon>
        <taxon>Burkholderiaceae</taxon>
        <taxon>Paraburkholderia</taxon>
    </lineage>
</organism>
<dbReference type="SUPFAM" id="SSF54427">
    <property type="entry name" value="NTF2-like"/>
    <property type="match status" value="1"/>
</dbReference>
<dbReference type="EMBL" id="FXAT01000005">
    <property type="protein sequence ID" value="SMG49262.1"/>
    <property type="molecule type" value="Genomic_DNA"/>
</dbReference>
<protein>
    <submittedName>
        <fullName evidence="2">SnoaL-like domain-containing protein</fullName>
    </submittedName>
</protein>
<gene>
    <name evidence="2" type="ORF">SAMN06265784_105121</name>
</gene>
<dbReference type="InterPro" id="IPR032710">
    <property type="entry name" value="NTF2-like_dom_sf"/>
</dbReference>
<dbReference type="OrthoDB" id="1492465at2"/>
<sequence>MNLQTLDSRLDAVESRFALERLIAEYAQAFDSHDEALLRSIWHEGALLSLGDAFGNFEGVEAILESARQNWEKMPHMHHWMANPLIDIDGDTATGRAAVDCLCTHVEMGPVQISGLYHDRFERRNGRWAIVERRFDLHFLTPLANWKPVAGSESVKPQAVDN</sequence>
<dbReference type="InterPro" id="IPR037401">
    <property type="entry name" value="SnoaL-like"/>
</dbReference>
<dbReference type="AlphaFoldDB" id="A0A1X7L7P1"/>
<proteinExistence type="predicted"/>
<dbReference type="RefSeq" id="WP_085485036.1">
    <property type="nucleotide sequence ID" value="NZ_FXAT01000005.1"/>
</dbReference>
<name>A0A1X7L7P1_9BURK</name>
<dbReference type="STRING" id="1515439.SAMN06265784_105121"/>
<dbReference type="Pfam" id="PF13577">
    <property type="entry name" value="SnoaL_4"/>
    <property type="match status" value="1"/>
</dbReference>
<reference evidence="3" key="1">
    <citation type="submission" date="2017-04" db="EMBL/GenBank/DDBJ databases">
        <authorList>
            <person name="Varghese N."/>
            <person name="Submissions S."/>
        </authorList>
    </citation>
    <scope>NUCLEOTIDE SEQUENCE [LARGE SCALE GENOMIC DNA]</scope>
    <source>
        <strain evidence="3">LMG 29540</strain>
    </source>
</reference>
<keyword evidence="3" id="KW-1185">Reference proteome</keyword>
<evidence type="ECO:0000313" key="3">
    <source>
        <dbReference type="Proteomes" id="UP000193228"/>
    </source>
</evidence>
<accession>A0A1X7L7P1</accession>
<dbReference type="Proteomes" id="UP000193228">
    <property type="component" value="Unassembled WGS sequence"/>
</dbReference>
<feature type="domain" description="SnoaL-like" evidence="1">
    <location>
        <begin position="12"/>
        <end position="134"/>
    </location>
</feature>
<evidence type="ECO:0000313" key="2">
    <source>
        <dbReference type="EMBL" id="SMG49262.1"/>
    </source>
</evidence>